<feature type="transmembrane region" description="Helical" evidence="1">
    <location>
        <begin position="6"/>
        <end position="30"/>
    </location>
</feature>
<comment type="caution">
    <text evidence="2">The sequence shown here is derived from an EMBL/GenBank/DDBJ whole genome shotgun (WGS) entry which is preliminary data.</text>
</comment>
<gene>
    <name evidence="2" type="ORF">MHBO_002408</name>
</gene>
<reference evidence="2 3" key="1">
    <citation type="journal article" date="2024" name="BMC Biol.">
        <title>Comparative genomics of Ascetosporea gives new insight into the evolutionary basis for animal parasitism in Rhizaria.</title>
        <authorList>
            <person name="Hiltunen Thoren M."/>
            <person name="Onut-Brannstrom I."/>
            <person name="Alfjorden A."/>
            <person name="Peckova H."/>
            <person name="Swords F."/>
            <person name="Hooper C."/>
            <person name="Holzer A.S."/>
            <person name="Bass D."/>
            <person name="Burki F."/>
        </authorList>
    </citation>
    <scope>NUCLEOTIDE SEQUENCE [LARGE SCALE GENOMIC DNA]</scope>
    <source>
        <strain evidence="2">20-A016</strain>
    </source>
</reference>
<keyword evidence="1" id="KW-1133">Transmembrane helix</keyword>
<keyword evidence="3" id="KW-1185">Reference proteome</keyword>
<evidence type="ECO:0000256" key="1">
    <source>
        <dbReference type="SAM" id="Phobius"/>
    </source>
</evidence>
<name>A0ABV2AM83_9EUKA</name>
<evidence type="ECO:0000313" key="2">
    <source>
        <dbReference type="EMBL" id="MES1920770.1"/>
    </source>
</evidence>
<organism evidence="2 3">
    <name type="scientific">Bonamia ostreae</name>
    <dbReference type="NCBI Taxonomy" id="126728"/>
    <lineage>
        <taxon>Eukaryota</taxon>
        <taxon>Sar</taxon>
        <taxon>Rhizaria</taxon>
        <taxon>Endomyxa</taxon>
        <taxon>Ascetosporea</taxon>
        <taxon>Haplosporida</taxon>
        <taxon>Bonamia</taxon>
    </lineage>
</organism>
<feature type="transmembrane region" description="Helical" evidence="1">
    <location>
        <begin position="133"/>
        <end position="151"/>
    </location>
</feature>
<keyword evidence="1" id="KW-0812">Transmembrane</keyword>
<evidence type="ECO:0008006" key="4">
    <source>
        <dbReference type="Google" id="ProtNLM"/>
    </source>
</evidence>
<feature type="transmembrane region" description="Helical" evidence="1">
    <location>
        <begin position="91"/>
        <end position="112"/>
    </location>
</feature>
<accession>A0ABV2AM83</accession>
<feature type="transmembrane region" description="Helical" evidence="1">
    <location>
        <begin position="42"/>
        <end position="59"/>
    </location>
</feature>
<proteinExistence type="predicted"/>
<dbReference type="EMBL" id="JBDODL010000855">
    <property type="protein sequence ID" value="MES1920770.1"/>
    <property type="molecule type" value="Genomic_DNA"/>
</dbReference>
<keyword evidence="1" id="KW-0472">Membrane</keyword>
<sequence length="193" mass="22196">MSIFVSTISLFSLSLSIASICYSILALFNLFRTKRSFKTEKFVFYIVLSISSVIFNYRLQTLFIAKQLYTLRTFNLNTPVISTTVCKIMSFASNIVPLSLTSLLCLLEMNAIEWISYQSFTKRDIKEKVLNKIRFALIALFLVIFVFNNIFQFCDILFSKIDPFYPKNEFCSTSFPNFVVLQIANGAFLAEFG</sequence>
<dbReference type="Proteomes" id="UP001439008">
    <property type="component" value="Unassembled WGS sequence"/>
</dbReference>
<evidence type="ECO:0000313" key="3">
    <source>
        <dbReference type="Proteomes" id="UP001439008"/>
    </source>
</evidence>
<protein>
    <recommendedName>
        <fullName evidence="4">Serpentine receptor class gamma</fullName>
    </recommendedName>
</protein>